<dbReference type="OrthoDB" id="9762302at2"/>
<dbReference type="Gene3D" id="3.40.630.10">
    <property type="entry name" value="Zn peptidases"/>
    <property type="match status" value="1"/>
</dbReference>
<dbReference type="InterPro" id="IPR045175">
    <property type="entry name" value="M28_fam"/>
</dbReference>
<dbReference type="AlphaFoldDB" id="A0A5S9IHH3"/>
<dbReference type="PANTHER" id="PTHR12147:SF26">
    <property type="entry name" value="PEPTIDASE M28 DOMAIN-CONTAINING PROTEIN"/>
    <property type="match status" value="1"/>
</dbReference>
<proteinExistence type="predicted"/>
<evidence type="ECO:0000259" key="1">
    <source>
        <dbReference type="Pfam" id="PF04389"/>
    </source>
</evidence>
<dbReference type="KEGG" id="uam:UABAM_00241"/>
<keyword evidence="3" id="KW-1185">Reference proteome</keyword>
<dbReference type="RefSeq" id="WP_151966163.1">
    <property type="nucleotide sequence ID" value="NZ_AP019860.1"/>
</dbReference>
<organism evidence="2 3">
    <name type="scientific">Uabimicrobium amorphum</name>
    <dbReference type="NCBI Taxonomy" id="2596890"/>
    <lineage>
        <taxon>Bacteria</taxon>
        <taxon>Pseudomonadati</taxon>
        <taxon>Planctomycetota</taxon>
        <taxon>Candidatus Uabimicrobiia</taxon>
        <taxon>Candidatus Uabimicrobiales</taxon>
        <taxon>Candidatus Uabimicrobiaceae</taxon>
        <taxon>Candidatus Uabimicrobium</taxon>
    </lineage>
</organism>
<name>A0A5S9IHH3_UABAM</name>
<keyword evidence="2" id="KW-0378">Hydrolase</keyword>
<accession>A0A5S9IHH3</accession>
<dbReference type="InterPro" id="IPR007484">
    <property type="entry name" value="Peptidase_M28"/>
</dbReference>
<evidence type="ECO:0000313" key="2">
    <source>
        <dbReference type="EMBL" id="BBM81899.1"/>
    </source>
</evidence>
<dbReference type="GO" id="GO:0004177">
    <property type="term" value="F:aminopeptidase activity"/>
    <property type="evidence" value="ECO:0007669"/>
    <property type="project" value="UniProtKB-KW"/>
</dbReference>
<dbReference type="GO" id="GO:0008235">
    <property type="term" value="F:metalloexopeptidase activity"/>
    <property type="evidence" value="ECO:0007669"/>
    <property type="project" value="InterPro"/>
</dbReference>
<gene>
    <name evidence="2" type="ORF">UABAM_00241</name>
</gene>
<evidence type="ECO:0000313" key="3">
    <source>
        <dbReference type="Proteomes" id="UP000326354"/>
    </source>
</evidence>
<feature type="domain" description="Peptidase M28" evidence="1">
    <location>
        <begin position="233"/>
        <end position="424"/>
    </location>
</feature>
<dbReference type="PANTHER" id="PTHR12147">
    <property type="entry name" value="METALLOPEPTIDASE M28 FAMILY MEMBER"/>
    <property type="match status" value="1"/>
</dbReference>
<reference evidence="2 3" key="1">
    <citation type="submission" date="2019-08" db="EMBL/GenBank/DDBJ databases">
        <title>Complete genome sequence of Candidatus Uab amorphum.</title>
        <authorList>
            <person name="Shiratori T."/>
            <person name="Suzuki S."/>
            <person name="Kakizawa Y."/>
            <person name="Ishida K."/>
        </authorList>
    </citation>
    <scope>NUCLEOTIDE SEQUENCE [LARGE SCALE GENOMIC DNA]</scope>
    <source>
        <strain evidence="2 3">SRT547</strain>
    </source>
</reference>
<dbReference type="Pfam" id="PF04389">
    <property type="entry name" value="Peptidase_M28"/>
    <property type="match status" value="1"/>
</dbReference>
<dbReference type="SUPFAM" id="SSF53187">
    <property type="entry name" value="Zn-dependent exopeptidases"/>
    <property type="match status" value="1"/>
</dbReference>
<protein>
    <submittedName>
        <fullName evidence="2">Leucyl aminopeptidase</fullName>
    </submittedName>
</protein>
<dbReference type="Proteomes" id="UP000326354">
    <property type="component" value="Chromosome"/>
</dbReference>
<dbReference type="GO" id="GO:0006508">
    <property type="term" value="P:proteolysis"/>
    <property type="evidence" value="ECO:0007669"/>
    <property type="project" value="InterPro"/>
</dbReference>
<keyword evidence="2" id="KW-0031">Aminopeptidase</keyword>
<keyword evidence="2" id="KW-0645">Protease</keyword>
<sequence>MKWIISILILPALLFASEMNYVVVDIDSIGYEKLQELKQHKSLKWWVELENQLLTLVNKDNIDALQKEYKCNTLPIAVEEENLHFVKRAHQKDLMIPGVEVLGNAGRTAVVQAQKSCVLGIGQCHDSHYDATTNSNAVHASLAPFAPNTVVARQTANEMPSIKFSTRADYSKLADSVDGKRWKATVDHLSSYNRYTHGDGVIEARDWLVQQYKDLGLEVSTQSFSVSFTTAYNVIAVMKGTEKPDEIFIVGGHYDSISQSPSTAAPGSEDNASGASGVLEMARVFAKNPPKSTIIFINFSGEEQGLVGSYKHVDTMIAKGDHKKLKAALIMDMIGYTGDSDLDLLLETADVGKHLFPIFTEAAKQYTSLRIVTSLRPFGSDHVPYIRKGLPALLTIENDWDEYKPYHTTGDLSSKVSTDMGHQVLRMNVVTIGMLMDQD</sequence>
<dbReference type="EMBL" id="AP019860">
    <property type="protein sequence ID" value="BBM81899.1"/>
    <property type="molecule type" value="Genomic_DNA"/>
</dbReference>